<reference evidence="2" key="1">
    <citation type="submission" date="2021-01" db="EMBL/GenBank/DDBJ databases">
        <authorList>
            <person name="Corre E."/>
            <person name="Pelletier E."/>
            <person name="Niang G."/>
            <person name="Scheremetjew M."/>
            <person name="Finn R."/>
            <person name="Kale V."/>
            <person name="Holt S."/>
            <person name="Cochrane G."/>
            <person name="Meng A."/>
            <person name="Brown T."/>
            <person name="Cohen L."/>
        </authorList>
    </citation>
    <scope>NUCLEOTIDE SEQUENCE</scope>
    <source>
        <strain evidence="2">CCMP2084</strain>
    </source>
</reference>
<accession>A0A7S2USU4</accession>
<protein>
    <submittedName>
        <fullName evidence="2">Uncharacterized protein</fullName>
    </submittedName>
</protein>
<sequence>MRTGTMRQGPLVEMWRRRQRTKKSVTHRDGSRGGPVGTEATAKENMRQNREHFGYPEEGFVTPIEHTLLYSMLGEPDVYPEDVVLNHIEEEDFNNYLLVSESKKRTGRSFVSTKNGEQEQIISYGQLSAILALSAEKFPPSNDRTEQPSIPQKVCKCVMKCVVRYAEKHDLDRQTEVKELLTPVEKYSMARNNKEALHQILPFYVGYAASLITANPIPMLVGATIMGARGDKSEKERQNMVSITNETNKIADIETAGLLDEVDDF</sequence>
<organism evidence="2">
    <name type="scientific">Attheya septentrionalis</name>
    <dbReference type="NCBI Taxonomy" id="420275"/>
    <lineage>
        <taxon>Eukaryota</taxon>
        <taxon>Sar</taxon>
        <taxon>Stramenopiles</taxon>
        <taxon>Ochrophyta</taxon>
        <taxon>Bacillariophyta</taxon>
        <taxon>Coscinodiscophyceae</taxon>
        <taxon>Chaetocerotophycidae</taxon>
        <taxon>Chaetocerotales</taxon>
        <taxon>Attheyaceae</taxon>
        <taxon>Attheya</taxon>
    </lineage>
</organism>
<evidence type="ECO:0000256" key="1">
    <source>
        <dbReference type="SAM" id="MobiDB-lite"/>
    </source>
</evidence>
<proteinExistence type="predicted"/>
<dbReference type="AlphaFoldDB" id="A0A7S2USU4"/>
<gene>
    <name evidence="2" type="ORF">ASEP1449_LOCUS19511</name>
</gene>
<dbReference type="EMBL" id="HBHQ01028752">
    <property type="protein sequence ID" value="CAD9827677.1"/>
    <property type="molecule type" value="Transcribed_RNA"/>
</dbReference>
<evidence type="ECO:0000313" key="2">
    <source>
        <dbReference type="EMBL" id="CAD9827677.1"/>
    </source>
</evidence>
<feature type="region of interest" description="Disordered" evidence="1">
    <location>
        <begin position="17"/>
        <end position="45"/>
    </location>
</feature>
<name>A0A7S2USU4_9STRA</name>